<reference evidence="3 4" key="1">
    <citation type="journal article" date="2015" name="Nature">
        <title>rRNA introns, odd ribosomes, and small enigmatic genomes across a large radiation of phyla.</title>
        <authorList>
            <person name="Brown C.T."/>
            <person name="Hug L.A."/>
            <person name="Thomas B.C."/>
            <person name="Sharon I."/>
            <person name="Castelle C.J."/>
            <person name="Singh A."/>
            <person name="Wilkins M.J."/>
            <person name="Williams K.H."/>
            <person name="Banfield J.F."/>
        </authorList>
    </citation>
    <scope>NUCLEOTIDE SEQUENCE [LARGE SCALE GENOMIC DNA]</scope>
</reference>
<keyword evidence="1" id="KW-0472">Membrane</keyword>
<feature type="transmembrane region" description="Helical" evidence="1">
    <location>
        <begin position="424"/>
        <end position="441"/>
    </location>
</feature>
<proteinExistence type="predicted"/>
<gene>
    <name evidence="3" type="ORF">UX01_C0006G0040</name>
</gene>
<feature type="transmembrane region" description="Helical" evidence="1">
    <location>
        <begin position="186"/>
        <end position="219"/>
    </location>
</feature>
<evidence type="ECO:0000313" key="3">
    <source>
        <dbReference type="EMBL" id="KKU00246.1"/>
    </source>
</evidence>
<accession>A0A837IPP9</accession>
<keyword evidence="1" id="KW-1133">Transmembrane helix</keyword>
<dbReference type="EMBL" id="LCKO01000006">
    <property type="protein sequence ID" value="KKU00246.1"/>
    <property type="molecule type" value="Genomic_DNA"/>
</dbReference>
<organism evidence="3 4">
    <name type="scientific">Candidatus Collierbacteria bacterium GW2011_GWB2_45_17</name>
    <dbReference type="NCBI Taxonomy" id="1618388"/>
    <lineage>
        <taxon>Bacteria</taxon>
        <taxon>Candidatus Collieribacteriota</taxon>
    </lineage>
</organism>
<protein>
    <recommendedName>
        <fullName evidence="2">Membrane protein 6-pyruvoyl-tetrahydropterin synthase-related domain-containing protein</fullName>
    </recommendedName>
</protein>
<comment type="caution">
    <text evidence="3">The sequence shown here is derived from an EMBL/GenBank/DDBJ whole genome shotgun (WGS) entry which is preliminary data.</text>
</comment>
<keyword evidence="1" id="KW-0812">Transmembrane</keyword>
<feature type="transmembrane region" description="Helical" evidence="1">
    <location>
        <begin position="304"/>
        <end position="322"/>
    </location>
</feature>
<feature type="transmembrane region" description="Helical" evidence="1">
    <location>
        <begin position="393"/>
        <end position="412"/>
    </location>
</feature>
<sequence>MRFLSHMLISLSKFIWRFRLEIILLLLIVPAAWDIFRPNFFPMHDDLQVFRLYEVHKCVLDGQIPCRWVPDPGFGYGYPLMQFYPPMPYYPMELMVLLGAGYFLPVKVMFALAFFLSGLGMYLLAKEFFGKWGGVLSAILYVYSPYHSVDIYVRGAMNEGWGMVWFPFILLYIYRLITKDKPKQNLLFLALALALQLTSHNVMTLVFAPTAIIWALFWMWKTHKFTAMKDLFFAGLLGVGLSAFFFLPVILEQKFVHVDTMTIGYFNYLAHFADIKQLFLSRFWGYGGSTWGPEDGMSFSIGHIQWIGAILAAILAVFRMSFRAKSRNLTPSTSVIARSEATWLSWIPLAGKSHSINLMILMTIAFGFAYAFLTHSRSNPIWERIGILQYSQFPWRLVALTVFYFSFAAGYLSTLYLSKIFKPILFSILILFIIFFNLPFFRFERHVRMTLQEKLSGHSWENQVTGGIFDYLPRSAPKPPGAPAFTIPIFSEGYGGVLNFHSGTNWMNFEVNVSSPSAKVMLPLYTFPGLVTKIDGKKVKTEIDPDLGRVVVSVDQGTHSVYSKIGYTKVRLFSDLITLFSIILLIKLFRHDR</sequence>
<evidence type="ECO:0000313" key="4">
    <source>
        <dbReference type="Proteomes" id="UP000034078"/>
    </source>
</evidence>
<feature type="transmembrane region" description="Helical" evidence="1">
    <location>
        <begin position="263"/>
        <end position="284"/>
    </location>
</feature>
<evidence type="ECO:0000256" key="1">
    <source>
        <dbReference type="SAM" id="Phobius"/>
    </source>
</evidence>
<dbReference type="Pfam" id="PF10131">
    <property type="entry name" value="PTPS_related"/>
    <property type="match status" value="1"/>
</dbReference>
<feature type="transmembrane region" description="Helical" evidence="1">
    <location>
        <begin position="128"/>
        <end position="146"/>
    </location>
</feature>
<dbReference type="AlphaFoldDB" id="A0A837IPP9"/>
<feature type="transmembrane region" description="Helical" evidence="1">
    <location>
        <begin position="20"/>
        <end position="36"/>
    </location>
</feature>
<feature type="transmembrane region" description="Helical" evidence="1">
    <location>
        <begin position="152"/>
        <end position="174"/>
    </location>
</feature>
<dbReference type="InterPro" id="IPR018776">
    <property type="entry name" value="Membrane_prot_PTPS-rel_domain"/>
</dbReference>
<feature type="domain" description="Membrane protein 6-pyruvoyl-tetrahydropterin synthase-related" evidence="2">
    <location>
        <begin position="82"/>
        <end position="259"/>
    </location>
</feature>
<dbReference type="Proteomes" id="UP000034078">
    <property type="component" value="Unassembled WGS sequence"/>
</dbReference>
<evidence type="ECO:0000259" key="2">
    <source>
        <dbReference type="Pfam" id="PF10131"/>
    </source>
</evidence>
<feature type="transmembrane region" description="Helical" evidence="1">
    <location>
        <begin position="231"/>
        <end position="251"/>
    </location>
</feature>
<feature type="transmembrane region" description="Helical" evidence="1">
    <location>
        <begin position="94"/>
        <end position="116"/>
    </location>
</feature>
<feature type="transmembrane region" description="Helical" evidence="1">
    <location>
        <begin position="356"/>
        <end position="373"/>
    </location>
</feature>
<name>A0A837IPP9_9BACT</name>